<protein>
    <submittedName>
        <fullName evidence="1">Uncharacterized protein</fullName>
    </submittedName>
</protein>
<keyword evidence="2" id="KW-1185">Reference proteome</keyword>
<sequence>MGPLSNKQTIPALVIGSSSSHEDIHLVPHVEYHLTKVKSALRSAEGCSTVTDLLPMDLSGTKTDSIKFDLINYLSTLNQLQQVQSFKIEATALVKNTI</sequence>
<dbReference type="EMBL" id="JBJQND010000003">
    <property type="protein sequence ID" value="KAL3882123.1"/>
    <property type="molecule type" value="Genomic_DNA"/>
</dbReference>
<comment type="caution">
    <text evidence="1">The sequence shown here is derived from an EMBL/GenBank/DDBJ whole genome shotgun (WGS) entry which is preliminary data.</text>
</comment>
<dbReference type="AlphaFoldDB" id="A0ABD3X9K2"/>
<proteinExistence type="predicted"/>
<name>A0ABD3X9K2_SINWO</name>
<feature type="non-terminal residue" evidence="1">
    <location>
        <position position="98"/>
    </location>
</feature>
<accession>A0ABD3X9K2</accession>
<evidence type="ECO:0000313" key="1">
    <source>
        <dbReference type="EMBL" id="KAL3882123.1"/>
    </source>
</evidence>
<evidence type="ECO:0000313" key="2">
    <source>
        <dbReference type="Proteomes" id="UP001634394"/>
    </source>
</evidence>
<gene>
    <name evidence="1" type="ORF">ACJMK2_028494</name>
</gene>
<reference evidence="1 2" key="1">
    <citation type="submission" date="2024-11" db="EMBL/GenBank/DDBJ databases">
        <title>Chromosome-level genome assembly of the freshwater bivalve Anodonta woodiana.</title>
        <authorList>
            <person name="Chen X."/>
        </authorList>
    </citation>
    <scope>NUCLEOTIDE SEQUENCE [LARGE SCALE GENOMIC DNA]</scope>
    <source>
        <strain evidence="1">MN2024</strain>
        <tissue evidence="1">Gills</tissue>
    </source>
</reference>
<dbReference type="Proteomes" id="UP001634394">
    <property type="component" value="Unassembled WGS sequence"/>
</dbReference>
<organism evidence="1 2">
    <name type="scientific">Sinanodonta woodiana</name>
    <name type="common">Chinese pond mussel</name>
    <name type="synonym">Anodonta woodiana</name>
    <dbReference type="NCBI Taxonomy" id="1069815"/>
    <lineage>
        <taxon>Eukaryota</taxon>
        <taxon>Metazoa</taxon>
        <taxon>Spiralia</taxon>
        <taxon>Lophotrochozoa</taxon>
        <taxon>Mollusca</taxon>
        <taxon>Bivalvia</taxon>
        <taxon>Autobranchia</taxon>
        <taxon>Heteroconchia</taxon>
        <taxon>Palaeoheterodonta</taxon>
        <taxon>Unionida</taxon>
        <taxon>Unionoidea</taxon>
        <taxon>Unionidae</taxon>
        <taxon>Unioninae</taxon>
        <taxon>Sinanodonta</taxon>
    </lineage>
</organism>